<dbReference type="Proteomes" id="UP000011867">
    <property type="component" value="Chromosome"/>
</dbReference>
<gene>
    <name evidence="1" type="ordered locus">Nmlp_1958</name>
</gene>
<dbReference type="OrthoDB" id="234780at2157"/>
<accession>M1XPY4</accession>
<evidence type="ECO:0000313" key="2">
    <source>
        <dbReference type="Proteomes" id="UP000011867"/>
    </source>
</evidence>
<sequence>MNDSGDDGGGKAGGVTRRRVLLGGGASVATVGGAKALYNTVLGYGRFGMGTNLEEQDLAALAAERLVPTYEESIGGTRVRLAGDGIVVDGETTLSFDDDPADVEELDSRLGFGGRLRELFADAAAVRAGTYAFEFHDPPAFFDRMDDGEPRPEVVTAIRTNWDRTVDPGLVGRFAGVDPSDPAAVVEGLVGGFREHTHYDVPRYLAGSIEDNVILGAADLRQYFEDAVEFEALLESDGTGIFCWELVYRSIEALHAVSPARQAAPIAACYVIDRRHKHAFTGLLGAIRVDDGLRFPMTFVDYTHTTMYDDFRLTGVLGEGLDAYNDRHRASEIYW</sequence>
<reference evidence="1 2" key="1">
    <citation type="journal article" date="2013" name="Genome Announc.">
        <title>Genome of the haloarchaeon Natronomonas moolapensis, a neutrophilic member of a previously haloalkaliphilic genus.</title>
        <authorList>
            <person name="Dyall-Smith M.L."/>
            <person name="Pfeiffer F."/>
            <person name="Oberwinkler T."/>
            <person name="Klee K."/>
            <person name="Rampp M."/>
            <person name="Palm P."/>
            <person name="Gross K."/>
            <person name="Schuster S.C."/>
            <person name="Oesterhelt D."/>
        </authorList>
    </citation>
    <scope>NUCLEOTIDE SEQUENCE [LARGE SCALE GENOMIC DNA]</scope>
    <source>
        <strain evidence="2">DSM 18674 / JCM 14361 / 8.8.11</strain>
    </source>
</reference>
<dbReference type="HOGENOM" id="CLU_827986_0_0_2"/>
<dbReference type="RefSeq" id="WP_015408961.1">
    <property type="nucleotide sequence ID" value="NC_020388.1"/>
</dbReference>
<dbReference type="KEGG" id="nmo:Nmlp_1958"/>
<dbReference type="eggNOG" id="arCOG13694">
    <property type="taxonomic scope" value="Archaea"/>
</dbReference>
<proteinExistence type="predicted"/>
<protein>
    <submittedName>
        <fullName evidence="1">Uncharacterized protein</fullName>
    </submittedName>
</protein>
<dbReference type="STRING" id="268739.Nmlp_1958"/>
<dbReference type="EMBL" id="HF582854">
    <property type="protein sequence ID" value="CCQ36143.1"/>
    <property type="molecule type" value="Genomic_DNA"/>
</dbReference>
<name>M1XPY4_NATM8</name>
<evidence type="ECO:0000313" key="1">
    <source>
        <dbReference type="EMBL" id="CCQ36143.1"/>
    </source>
</evidence>
<organism evidence="1 2">
    <name type="scientific">Natronomonas moolapensis (strain DSM 18674 / CECT 7526 / JCM 14361 / 8.8.11)</name>
    <dbReference type="NCBI Taxonomy" id="268739"/>
    <lineage>
        <taxon>Archaea</taxon>
        <taxon>Methanobacteriati</taxon>
        <taxon>Methanobacteriota</taxon>
        <taxon>Stenosarchaea group</taxon>
        <taxon>Halobacteria</taxon>
        <taxon>Halobacteriales</taxon>
        <taxon>Natronomonadaceae</taxon>
        <taxon>Natronomonas</taxon>
    </lineage>
</organism>
<dbReference type="AlphaFoldDB" id="M1XPY4"/>
<keyword evidence="2" id="KW-1185">Reference proteome</keyword>
<dbReference type="InterPro" id="IPR006311">
    <property type="entry name" value="TAT_signal"/>
</dbReference>
<dbReference type="PROSITE" id="PS51318">
    <property type="entry name" value="TAT"/>
    <property type="match status" value="1"/>
</dbReference>
<dbReference type="GeneID" id="14652288"/>